<evidence type="ECO:0000259" key="1">
    <source>
        <dbReference type="PROSITE" id="PS51658"/>
    </source>
</evidence>
<organism evidence="2 3">
    <name type="scientific">Kosmotoga arenicorallina S304</name>
    <dbReference type="NCBI Taxonomy" id="1453497"/>
    <lineage>
        <taxon>Bacteria</taxon>
        <taxon>Thermotogati</taxon>
        <taxon>Thermotogota</taxon>
        <taxon>Thermotogae</taxon>
        <taxon>Kosmotogales</taxon>
        <taxon>Kosmotogaceae</taxon>
        <taxon>Kosmotoga</taxon>
    </lineage>
</organism>
<dbReference type="PANTHER" id="PTHR15160">
    <property type="entry name" value="VON HIPPEL-LINDAU PROTEIN"/>
    <property type="match status" value="1"/>
</dbReference>
<keyword evidence="3" id="KW-1185">Reference proteome</keyword>
<dbReference type="EMBL" id="JFHK01000004">
    <property type="protein sequence ID" value="OAA31362.1"/>
    <property type="molecule type" value="Genomic_DNA"/>
</dbReference>
<dbReference type="GO" id="GO:0004518">
    <property type="term" value="F:nuclease activity"/>
    <property type="evidence" value="ECO:0007669"/>
    <property type="project" value="InterPro"/>
</dbReference>
<feature type="domain" description="BFN" evidence="1">
    <location>
        <begin position="1"/>
        <end position="132"/>
    </location>
</feature>
<proteinExistence type="predicted"/>
<dbReference type="Proteomes" id="UP000077339">
    <property type="component" value="Unassembled WGS sequence"/>
</dbReference>
<dbReference type="RefSeq" id="WP_068346446.1">
    <property type="nucleotide sequence ID" value="NZ_JFHK01000004.1"/>
</dbReference>
<dbReference type="SUPFAM" id="SSF103256">
    <property type="entry name" value="Hypothetical protein TM0160"/>
    <property type="match status" value="1"/>
</dbReference>
<dbReference type="OrthoDB" id="9788698at2"/>
<sequence length="179" mass="20129">MLKVKLRGLALDQANSPVVILEVDNLNRGLGIWIGPFEAESLALAVSGKEYPRPLTYDLFINTIKAAKAVFQKAVIHSVKDNIYYATLYISDASGEEKEIDARPSDCLVLAVKYGFPVFVEEEVFESSAIDLSKIPTDYSETGPEEKEQSEEEFKRFLNSINIEDIKKYLEKKKGTEDE</sequence>
<dbReference type="AlphaFoldDB" id="A0A176K306"/>
<accession>A0A176K306</accession>
<dbReference type="InterPro" id="IPR003729">
    <property type="entry name" value="Bi_nuclease_dom"/>
</dbReference>
<evidence type="ECO:0000313" key="2">
    <source>
        <dbReference type="EMBL" id="OAA31362.1"/>
    </source>
</evidence>
<evidence type="ECO:0000313" key="3">
    <source>
        <dbReference type="Proteomes" id="UP000077339"/>
    </source>
</evidence>
<dbReference type="PROSITE" id="PS51658">
    <property type="entry name" value="BFN"/>
    <property type="match status" value="1"/>
</dbReference>
<dbReference type="Pfam" id="PF02577">
    <property type="entry name" value="BFN_dom"/>
    <property type="match status" value="1"/>
</dbReference>
<name>A0A176K306_9BACT</name>
<reference evidence="2 3" key="1">
    <citation type="submission" date="2014-02" db="EMBL/GenBank/DDBJ databases">
        <title>Kosmotoga genome sequencing.</title>
        <authorList>
            <person name="Pollo S.M."/>
            <person name="Charchuk R."/>
            <person name="Nesbo C.L."/>
        </authorList>
    </citation>
    <scope>NUCLEOTIDE SEQUENCE [LARGE SCALE GENOMIC DNA]</scope>
    <source>
        <strain evidence="2 3">S304</strain>
    </source>
</reference>
<protein>
    <recommendedName>
        <fullName evidence="1">BFN domain-containing protein</fullName>
    </recommendedName>
</protein>
<dbReference type="Gene3D" id="3.10.690.10">
    <property type="entry name" value="Bifunctional nuclease domain"/>
    <property type="match status" value="1"/>
</dbReference>
<dbReference type="STRING" id="1453497.AT15_07650"/>
<comment type="caution">
    <text evidence="2">The sequence shown here is derived from an EMBL/GenBank/DDBJ whole genome shotgun (WGS) entry which is preliminary data.</text>
</comment>
<gene>
    <name evidence="2" type="ORF">AT15_07650</name>
</gene>
<dbReference type="InterPro" id="IPR036104">
    <property type="entry name" value="BFN_sf"/>
</dbReference>
<dbReference type="PATRIC" id="fig|1453497.3.peg.1524"/>
<dbReference type="PANTHER" id="PTHR15160:SF1">
    <property type="entry name" value="VON HIPPEL-LINDAU DISEASE TUMOR SUPPRESSOR"/>
    <property type="match status" value="1"/>
</dbReference>